<dbReference type="EMBL" id="CP025938">
    <property type="protein sequence ID" value="AUS04395.1"/>
    <property type="molecule type" value="Genomic_DNA"/>
</dbReference>
<reference evidence="2" key="1">
    <citation type="submission" date="2018-01" db="EMBL/GenBank/DDBJ databases">
        <title>Complete genome of Tamlana sp. UJ94.</title>
        <authorList>
            <person name="Jung J."/>
            <person name="Chung D."/>
            <person name="Bae S.S."/>
            <person name="Baek K."/>
        </authorList>
    </citation>
    <scope>NUCLEOTIDE SEQUENCE [LARGE SCALE GENOMIC DNA]</scope>
    <source>
        <strain evidence="2">UJ94</strain>
    </source>
</reference>
<proteinExistence type="predicted"/>
<dbReference type="KEGG" id="taj:C1A40_02410"/>
<name>A0A2I7SER7_9FLAO</name>
<evidence type="ECO:0000313" key="1">
    <source>
        <dbReference type="EMBL" id="AUS04395.1"/>
    </source>
</evidence>
<dbReference type="AlphaFoldDB" id="A0A2I7SER7"/>
<evidence type="ECO:0000313" key="2">
    <source>
        <dbReference type="Proteomes" id="UP000236592"/>
    </source>
</evidence>
<organism evidence="1 2">
    <name type="scientific">Pseudotamlana carrageenivorans</name>
    <dbReference type="NCBI Taxonomy" id="2069432"/>
    <lineage>
        <taxon>Bacteria</taxon>
        <taxon>Pseudomonadati</taxon>
        <taxon>Bacteroidota</taxon>
        <taxon>Flavobacteriia</taxon>
        <taxon>Flavobacteriales</taxon>
        <taxon>Flavobacteriaceae</taxon>
        <taxon>Pseudotamlana</taxon>
    </lineage>
</organism>
<sequence length="134" mass="15222">MQKIKKLIENLEVKLTKIYHVKVQLLKKQITFLADISIINTQKEALNVETIGLVTLKRVLFYDTNSALIGEGIINISSVTIDPNKNLELKSIPFTANMATGLTKLQSFLKNPESQDVFIELELEAFNKVYKTRL</sequence>
<gene>
    <name evidence="1" type="ORF">C1A40_02410</name>
</gene>
<protein>
    <submittedName>
        <fullName evidence="1">Uncharacterized protein</fullName>
    </submittedName>
</protein>
<dbReference type="Proteomes" id="UP000236592">
    <property type="component" value="Chromosome"/>
</dbReference>
<accession>A0A2I7SER7</accession>
<keyword evidence="2" id="KW-1185">Reference proteome</keyword>